<evidence type="ECO:0000313" key="2">
    <source>
        <dbReference type="EMBL" id="QBI18895.1"/>
    </source>
</evidence>
<feature type="region of interest" description="Disordered" evidence="1">
    <location>
        <begin position="32"/>
        <end position="83"/>
    </location>
</feature>
<dbReference type="SUPFAM" id="SSF46955">
    <property type="entry name" value="Putative DNA-binding domain"/>
    <property type="match status" value="1"/>
</dbReference>
<sequence>MQEHERWLSRNEVADLVGRSYDTVRRDEGRGLYPHARRRAGSTTREIPLSDLVEAGHYDPASEAESAEETISKVRSGRENSELREELARAQARIEALEERLADANEDRRFLRRLLEGRAA</sequence>
<reference evidence="2 3" key="1">
    <citation type="submission" date="2019-01" db="EMBL/GenBank/DDBJ databases">
        <title>Egibacter rhizosphaerae EGI 80759T.</title>
        <authorList>
            <person name="Chen D.-D."/>
            <person name="Tian Y."/>
            <person name="Jiao J.-Y."/>
            <person name="Zhang X.-T."/>
            <person name="Zhang Y.-G."/>
            <person name="Zhang Y."/>
            <person name="Xiao M."/>
            <person name="Shu W.-S."/>
            <person name="Li W.-J."/>
        </authorList>
    </citation>
    <scope>NUCLEOTIDE SEQUENCE [LARGE SCALE GENOMIC DNA]</scope>
    <source>
        <strain evidence="2 3">EGI 80759</strain>
    </source>
</reference>
<dbReference type="EMBL" id="CP036402">
    <property type="protein sequence ID" value="QBI18895.1"/>
    <property type="molecule type" value="Genomic_DNA"/>
</dbReference>
<dbReference type="AlphaFoldDB" id="A0A411YCJ9"/>
<name>A0A411YCJ9_9ACTN</name>
<dbReference type="RefSeq" id="WP_131153892.1">
    <property type="nucleotide sequence ID" value="NZ_CP036402.1"/>
</dbReference>
<evidence type="ECO:0000313" key="3">
    <source>
        <dbReference type="Proteomes" id="UP000291469"/>
    </source>
</evidence>
<keyword evidence="3" id="KW-1185">Reference proteome</keyword>
<evidence type="ECO:0008006" key="4">
    <source>
        <dbReference type="Google" id="ProtNLM"/>
    </source>
</evidence>
<protein>
    <recommendedName>
        <fullName evidence="4">Helix-turn-helix domain-containing protein</fullName>
    </recommendedName>
</protein>
<feature type="compositionally biased region" description="Basic and acidic residues" evidence="1">
    <location>
        <begin position="70"/>
        <end position="83"/>
    </location>
</feature>
<dbReference type="KEGG" id="erz:ER308_04595"/>
<dbReference type="InterPro" id="IPR009061">
    <property type="entry name" value="DNA-bd_dom_put_sf"/>
</dbReference>
<organism evidence="2 3">
    <name type="scientific">Egibacter rhizosphaerae</name>
    <dbReference type="NCBI Taxonomy" id="1670831"/>
    <lineage>
        <taxon>Bacteria</taxon>
        <taxon>Bacillati</taxon>
        <taxon>Actinomycetota</taxon>
        <taxon>Nitriliruptoria</taxon>
        <taxon>Egibacterales</taxon>
        <taxon>Egibacteraceae</taxon>
        <taxon>Egibacter</taxon>
    </lineage>
</organism>
<dbReference type="Proteomes" id="UP000291469">
    <property type="component" value="Chromosome"/>
</dbReference>
<evidence type="ECO:0000256" key="1">
    <source>
        <dbReference type="SAM" id="MobiDB-lite"/>
    </source>
</evidence>
<accession>A0A411YCJ9</accession>
<proteinExistence type="predicted"/>
<gene>
    <name evidence="2" type="ORF">ER308_04595</name>
</gene>